<proteinExistence type="predicted"/>
<gene>
    <name evidence="1" type="ORF">Zm00014a_000379</name>
</gene>
<accession>A0A3L6F9Q6</accession>
<sequence>MKVFDRLGLALDAAPDLAPCLLVRLAVRLDALQRCGLEVPKLLGSALSPADRTRSLVLSWREMGEMGIGK</sequence>
<dbReference type="EMBL" id="NCVQ01000005">
    <property type="protein sequence ID" value="PWZ28327.1"/>
    <property type="molecule type" value="Genomic_DNA"/>
</dbReference>
<evidence type="ECO:0000313" key="2">
    <source>
        <dbReference type="Proteomes" id="UP000251960"/>
    </source>
</evidence>
<dbReference type="Proteomes" id="UP000251960">
    <property type="component" value="Chromosome 4"/>
</dbReference>
<dbReference type="AlphaFoldDB" id="A0A3L6F9Q6"/>
<name>A0A3L6F9Q6_MAIZE</name>
<reference evidence="1 2" key="1">
    <citation type="journal article" date="2018" name="Nat. Genet.">
        <title>Extensive intraspecific gene order and gene structural variations between Mo17 and other maize genomes.</title>
        <authorList>
            <person name="Sun S."/>
            <person name="Zhou Y."/>
            <person name="Chen J."/>
            <person name="Shi J."/>
            <person name="Zhao H."/>
            <person name="Zhao H."/>
            <person name="Song W."/>
            <person name="Zhang M."/>
            <person name="Cui Y."/>
            <person name="Dong X."/>
            <person name="Liu H."/>
            <person name="Ma X."/>
            <person name="Jiao Y."/>
            <person name="Wang B."/>
            <person name="Wei X."/>
            <person name="Stein J.C."/>
            <person name="Glaubitz J.C."/>
            <person name="Lu F."/>
            <person name="Yu G."/>
            <person name="Liang C."/>
            <person name="Fengler K."/>
            <person name="Li B."/>
            <person name="Rafalski A."/>
            <person name="Schnable P.S."/>
            <person name="Ware D.H."/>
            <person name="Buckler E.S."/>
            <person name="Lai J."/>
        </authorList>
    </citation>
    <scope>NUCLEOTIDE SEQUENCE [LARGE SCALE GENOMIC DNA]</scope>
    <source>
        <strain evidence="2">cv. Missouri 17</strain>
        <tissue evidence="1">Seedling</tissue>
    </source>
</reference>
<protein>
    <submittedName>
        <fullName evidence="1">Uncharacterized protein</fullName>
    </submittedName>
</protein>
<organism evidence="1 2">
    <name type="scientific">Zea mays</name>
    <name type="common">Maize</name>
    <dbReference type="NCBI Taxonomy" id="4577"/>
    <lineage>
        <taxon>Eukaryota</taxon>
        <taxon>Viridiplantae</taxon>
        <taxon>Streptophyta</taxon>
        <taxon>Embryophyta</taxon>
        <taxon>Tracheophyta</taxon>
        <taxon>Spermatophyta</taxon>
        <taxon>Magnoliopsida</taxon>
        <taxon>Liliopsida</taxon>
        <taxon>Poales</taxon>
        <taxon>Poaceae</taxon>
        <taxon>PACMAD clade</taxon>
        <taxon>Panicoideae</taxon>
        <taxon>Andropogonodae</taxon>
        <taxon>Andropogoneae</taxon>
        <taxon>Tripsacinae</taxon>
        <taxon>Zea</taxon>
    </lineage>
</organism>
<comment type="caution">
    <text evidence="1">The sequence shown here is derived from an EMBL/GenBank/DDBJ whole genome shotgun (WGS) entry which is preliminary data.</text>
</comment>
<evidence type="ECO:0000313" key="1">
    <source>
        <dbReference type="EMBL" id="PWZ28327.1"/>
    </source>
</evidence>